<keyword evidence="11" id="KW-0067">ATP-binding</keyword>
<feature type="domain" description="PAS" evidence="9">
    <location>
        <begin position="95"/>
        <end position="151"/>
    </location>
</feature>
<feature type="transmembrane region" description="Helical" evidence="6">
    <location>
        <begin position="33"/>
        <end position="51"/>
    </location>
</feature>
<dbReference type="PROSITE" id="PS50113">
    <property type="entry name" value="PAC"/>
    <property type="match status" value="1"/>
</dbReference>
<dbReference type="Pfam" id="PF00512">
    <property type="entry name" value="HisKA"/>
    <property type="match status" value="1"/>
</dbReference>
<feature type="modified residue" description="4-aspartylphosphate" evidence="5">
    <location>
        <position position="645"/>
    </location>
</feature>
<keyword evidence="6" id="KW-1133">Transmembrane helix</keyword>
<dbReference type="PANTHER" id="PTHR45339">
    <property type="entry name" value="HYBRID SIGNAL TRANSDUCTION HISTIDINE KINASE J"/>
    <property type="match status" value="1"/>
</dbReference>
<dbReference type="CDD" id="cd00082">
    <property type="entry name" value="HisKA"/>
    <property type="match status" value="1"/>
</dbReference>
<dbReference type="Gene3D" id="3.40.50.2300">
    <property type="match status" value="1"/>
</dbReference>
<keyword evidence="12" id="KW-1185">Reference proteome</keyword>
<dbReference type="SMART" id="SM00388">
    <property type="entry name" value="HisKA"/>
    <property type="match status" value="1"/>
</dbReference>
<dbReference type="NCBIfam" id="TIGR00229">
    <property type="entry name" value="sensory_box"/>
    <property type="match status" value="1"/>
</dbReference>
<gene>
    <name evidence="11" type="ORF">GCM10008942_41230</name>
</gene>
<evidence type="ECO:0000259" key="7">
    <source>
        <dbReference type="PROSITE" id="PS50109"/>
    </source>
</evidence>
<dbReference type="SUPFAM" id="SSF55874">
    <property type="entry name" value="ATPase domain of HSP90 chaperone/DNA topoisomerase II/histidine kinase"/>
    <property type="match status" value="1"/>
</dbReference>
<dbReference type="Pfam" id="PF00072">
    <property type="entry name" value="Response_reg"/>
    <property type="match status" value="1"/>
</dbReference>
<keyword evidence="6" id="KW-0472">Membrane</keyword>
<reference evidence="11 12" key="1">
    <citation type="journal article" date="2019" name="Int. J. Syst. Evol. Microbiol.">
        <title>The Global Catalogue of Microorganisms (GCM) 10K type strain sequencing project: providing services to taxonomists for standard genome sequencing and annotation.</title>
        <authorList>
            <consortium name="The Broad Institute Genomics Platform"/>
            <consortium name="The Broad Institute Genome Sequencing Center for Infectious Disease"/>
            <person name="Wu L."/>
            <person name="Ma J."/>
        </authorList>
    </citation>
    <scope>NUCLEOTIDE SEQUENCE [LARGE SCALE GENOMIC DNA]</scope>
    <source>
        <strain evidence="11 12">JCM 15089</strain>
    </source>
</reference>
<protein>
    <recommendedName>
        <fullName evidence="2">histidine kinase</fullName>
        <ecNumber evidence="2">2.7.13.3</ecNumber>
    </recommendedName>
</protein>
<proteinExistence type="predicted"/>
<dbReference type="InterPro" id="IPR005467">
    <property type="entry name" value="His_kinase_dom"/>
</dbReference>
<dbReference type="Proteomes" id="UP001499951">
    <property type="component" value="Unassembled WGS sequence"/>
</dbReference>
<dbReference type="EMBL" id="BAAADD010000014">
    <property type="protein sequence ID" value="GAA0587988.1"/>
    <property type="molecule type" value="Genomic_DNA"/>
</dbReference>
<dbReference type="SMART" id="SM00387">
    <property type="entry name" value="HATPase_c"/>
    <property type="match status" value="1"/>
</dbReference>
<feature type="domain" description="Response regulatory" evidence="8">
    <location>
        <begin position="596"/>
        <end position="715"/>
    </location>
</feature>
<evidence type="ECO:0000259" key="10">
    <source>
        <dbReference type="PROSITE" id="PS50113"/>
    </source>
</evidence>
<dbReference type="Pfam" id="PF08448">
    <property type="entry name" value="PAS_4"/>
    <property type="match status" value="1"/>
</dbReference>
<evidence type="ECO:0000256" key="4">
    <source>
        <dbReference type="ARBA" id="ARBA00023012"/>
    </source>
</evidence>
<dbReference type="InterPro" id="IPR011006">
    <property type="entry name" value="CheY-like_superfamily"/>
</dbReference>
<dbReference type="InterPro" id="IPR001789">
    <property type="entry name" value="Sig_transdc_resp-reg_receiver"/>
</dbReference>
<keyword evidence="6" id="KW-0812">Transmembrane</keyword>
<dbReference type="Gene3D" id="3.30.450.20">
    <property type="entry name" value="PAS domain"/>
    <property type="match status" value="1"/>
</dbReference>
<dbReference type="Gene3D" id="1.10.287.130">
    <property type="match status" value="1"/>
</dbReference>
<dbReference type="PRINTS" id="PR00344">
    <property type="entry name" value="BCTRLSENSOR"/>
</dbReference>
<sequence>MALRIVRTVFGLAALALLVVSLCDLVVHGRPVWFQPWSLGMLVAVVLAYVLHSFVSMRTHYETAERQTQQLHATATRLQKSLAAVSAANAQLNQSEIRYKGLVDAQGDAIFRRAPDSTLTYGNDAFFRLFGLNPQTAIGKPFAPELHPDSRAPYFGSFGGLETGHARARYDQYVRTAYGWRWLAWEDYAIRDSLGRLVEVQSVGRDITDRKALEEALTDARDKAEAASRAKSGFLATMSHEIRTPMNGVLGMARLLLETELKPEQKTYAEAIKQSGETLLTLIGDILDFSKIESGNLSLEEEETEIRPLIEGVTELLSPRGHAKGIELVAVAAPDVPVAIRSDRMRLRQILINLVGNAVKFTETGGISIRVSRLVRDERVFLRFEVRDTGIGVPEAKRKEIFEEFVQADSSHGRKFEGTGLGLAISRRLVKAMGGEIGLDPAPGGGSLFWFTVPAIGAPATPEFGQALAGKRVAVLSRNSILREGLIGQLEAAGAEPVALTEAGLREADVLLIDGGPEPDPRPVAPPMPSVASYLLLSPAAHAASAEEHLNGFDGFLVKPVRQGTLIARIANRMPAAEPAHTAPKPEPTADGSGCHVLLAEDNPINALLIKELLKRRGHTCTHVANGEGLVSAMRGGDFDLVLTDIHMPGMDGVEATKAIRELESKHGRARTPIIALTADVLETGRRACREAGMDGFLTKPVEPTQLDDMFAAFFPDRFPGRSVA</sequence>
<accession>A0ABN1FCJ3</accession>
<dbReference type="PANTHER" id="PTHR45339:SF1">
    <property type="entry name" value="HYBRID SIGNAL TRANSDUCTION HISTIDINE KINASE J"/>
    <property type="match status" value="1"/>
</dbReference>
<dbReference type="InterPro" id="IPR035965">
    <property type="entry name" value="PAS-like_dom_sf"/>
</dbReference>
<dbReference type="PROSITE" id="PS50112">
    <property type="entry name" value="PAS"/>
    <property type="match status" value="1"/>
</dbReference>
<dbReference type="InterPro" id="IPR000014">
    <property type="entry name" value="PAS"/>
</dbReference>
<dbReference type="InterPro" id="IPR003661">
    <property type="entry name" value="HisK_dim/P_dom"/>
</dbReference>
<dbReference type="EC" id="2.7.13.3" evidence="2"/>
<evidence type="ECO:0000256" key="1">
    <source>
        <dbReference type="ARBA" id="ARBA00000085"/>
    </source>
</evidence>
<keyword evidence="11" id="KW-0547">Nucleotide-binding</keyword>
<dbReference type="InterPro" id="IPR003594">
    <property type="entry name" value="HATPase_dom"/>
</dbReference>
<dbReference type="PROSITE" id="PS50110">
    <property type="entry name" value="RESPONSE_REGULATORY"/>
    <property type="match status" value="1"/>
</dbReference>
<dbReference type="RefSeq" id="WP_166934836.1">
    <property type="nucleotide sequence ID" value="NZ_BAAADD010000014.1"/>
</dbReference>
<evidence type="ECO:0000256" key="5">
    <source>
        <dbReference type="PROSITE-ProRule" id="PRU00169"/>
    </source>
</evidence>
<dbReference type="Gene3D" id="3.30.565.10">
    <property type="entry name" value="Histidine kinase-like ATPase, C-terminal domain"/>
    <property type="match status" value="1"/>
</dbReference>
<dbReference type="InterPro" id="IPR004358">
    <property type="entry name" value="Sig_transdc_His_kin-like_C"/>
</dbReference>
<dbReference type="InterPro" id="IPR036890">
    <property type="entry name" value="HATPase_C_sf"/>
</dbReference>
<dbReference type="SUPFAM" id="SSF55785">
    <property type="entry name" value="PYP-like sensor domain (PAS domain)"/>
    <property type="match status" value="1"/>
</dbReference>
<dbReference type="SUPFAM" id="SSF52172">
    <property type="entry name" value="CheY-like"/>
    <property type="match status" value="1"/>
</dbReference>
<feature type="domain" description="Histidine kinase" evidence="7">
    <location>
        <begin position="237"/>
        <end position="457"/>
    </location>
</feature>
<dbReference type="SUPFAM" id="SSF47384">
    <property type="entry name" value="Homodimeric domain of signal transducing histidine kinase"/>
    <property type="match status" value="1"/>
</dbReference>
<dbReference type="CDD" id="cd17546">
    <property type="entry name" value="REC_hyHK_CKI1_RcsC-like"/>
    <property type="match status" value="1"/>
</dbReference>
<evidence type="ECO:0000259" key="8">
    <source>
        <dbReference type="PROSITE" id="PS50110"/>
    </source>
</evidence>
<feature type="domain" description="PAC" evidence="10">
    <location>
        <begin position="167"/>
        <end position="219"/>
    </location>
</feature>
<dbReference type="SMART" id="SM00448">
    <property type="entry name" value="REC"/>
    <property type="match status" value="1"/>
</dbReference>
<comment type="catalytic activity">
    <reaction evidence="1">
        <text>ATP + protein L-histidine = ADP + protein N-phospho-L-histidine.</text>
        <dbReference type="EC" id="2.7.13.3"/>
    </reaction>
</comment>
<dbReference type="CDD" id="cd16922">
    <property type="entry name" value="HATPase_EvgS-ArcB-TorS-like"/>
    <property type="match status" value="1"/>
</dbReference>
<evidence type="ECO:0000256" key="3">
    <source>
        <dbReference type="ARBA" id="ARBA00022553"/>
    </source>
</evidence>
<keyword evidence="4" id="KW-0902">Two-component regulatory system</keyword>
<evidence type="ECO:0000256" key="2">
    <source>
        <dbReference type="ARBA" id="ARBA00012438"/>
    </source>
</evidence>
<dbReference type="SMART" id="SM00091">
    <property type="entry name" value="PAS"/>
    <property type="match status" value="1"/>
</dbReference>
<dbReference type="InterPro" id="IPR013656">
    <property type="entry name" value="PAS_4"/>
</dbReference>
<evidence type="ECO:0000313" key="12">
    <source>
        <dbReference type="Proteomes" id="UP001499951"/>
    </source>
</evidence>
<dbReference type="GO" id="GO:0005524">
    <property type="term" value="F:ATP binding"/>
    <property type="evidence" value="ECO:0007669"/>
    <property type="project" value="UniProtKB-KW"/>
</dbReference>
<dbReference type="CDD" id="cd00130">
    <property type="entry name" value="PAS"/>
    <property type="match status" value="1"/>
</dbReference>
<evidence type="ECO:0000259" key="9">
    <source>
        <dbReference type="PROSITE" id="PS50112"/>
    </source>
</evidence>
<keyword evidence="3 5" id="KW-0597">Phosphoprotein</keyword>
<organism evidence="11 12">
    <name type="scientific">Rhizomicrobium electricum</name>
    <dbReference type="NCBI Taxonomy" id="480070"/>
    <lineage>
        <taxon>Bacteria</taxon>
        <taxon>Pseudomonadati</taxon>
        <taxon>Pseudomonadota</taxon>
        <taxon>Alphaproteobacteria</taxon>
        <taxon>Micropepsales</taxon>
        <taxon>Micropepsaceae</taxon>
        <taxon>Rhizomicrobium</taxon>
    </lineage>
</organism>
<dbReference type="PROSITE" id="PS50109">
    <property type="entry name" value="HIS_KIN"/>
    <property type="match status" value="1"/>
</dbReference>
<evidence type="ECO:0000313" key="11">
    <source>
        <dbReference type="EMBL" id="GAA0587988.1"/>
    </source>
</evidence>
<dbReference type="Pfam" id="PF02518">
    <property type="entry name" value="HATPase_c"/>
    <property type="match status" value="1"/>
</dbReference>
<evidence type="ECO:0000256" key="6">
    <source>
        <dbReference type="SAM" id="Phobius"/>
    </source>
</evidence>
<name>A0ABN1FCJ3_9PROT</name>
<comment type="caution">
    <text evidence="11">The sequence shown here is derived from an EMBL/GenBank/DDBJ whole genome shotgun (WGS) entry which is preliminary data.</text>
</comment>
<dbReference type="InterPro" id="IPR036097">
    <property type="entry name" value="HisK_dim/P_sf"/>
</dbReference>
<dbReference type="InterPro" id="IPR000700">
    <property type="entry name" value="PAS-assoc_C"/>
</dbReference>